<feature type="domain" description="Peptidase C51" evidence="1">
    <location>
        <begin position="7"/>
        <end position="133"/>
    </location>
</feature>
<evidence type="ECO:0000259" key="1">
    <source>
        <dbReference type="PROSITE" id="PS50911"/>
    </source>
</evidence>
<dbReference type="Pfam" id="PF05257">
    <property type="entry name" value="CHAP"/>
    <property type="match status" value="1"/>
</dbReference>
<evidence type="ECO:0000313" key="3">
    <source>
        <dbReference type="Proteomes" id="UP000255277"/>
    </source>
</evidence>
<proteinExistence type="predicted"/>
<dbReference type="InterPro" id="IPR007921">
    <property type="entry name" value="CHAP_dom"/>
</dbReference>
<dbReference type="InterPro" id="IPR038765">
    <property type="entry name" value="Papain-like_cys_pep_sf"/>
</dbReference>
<dbReference type="PROSITE" id="PS50911">
    <property type="entry name" value="CHAP"/>
    <property type="match status" value="1"/>
</dbReference>
<dbReference type="Gene3D" id="3.90.1720.10">
    <property type="entry name" value="endopeptidase domain like (from Nostoc punctiforme)"/>
    <property type="match status" value="1"/>
</dbReference>
<dbReference type="AlphaFoldDB" id="A0A380FFE6"/>
<dbReference type="SUPFAM" id="SSF54001">
    <property type="entry name" value="Cysteine proteinases"/>
    <property type="match status" value="1"/>
</dbReference>
<dbReference type="GO" id="GO:0008745">
    <property type="term" value="F:N-acetylmuramoyl-L-alanine amidase activity"/>
    <property type="evidence" value="ECO:0007669"/>
    <property type="project" value="UniProtKB-EC"/>
</dbReference>
<name>A0A380FFE6_STAGA</name>
<evidence type="ECO:0000313" key="2">
    <source>
        <dbReference type="EMBL" id="SUM32161.1"/>
    </source>
</evidence>
<dbReference type="Proteomes" id="UP000255277">
    <property type="component" value="Unassembled WGS sequence"/>
</dbReference>
<sequence>MSSKRTYKQAIAYLKSMEGKAWNPDLAYGYQCFDVANQYWIYLFGHSLKGVGAADIPTWNNFTDEATVFENTKSFQAKPGDVVIFNRNYGSGYGHVGIVISATLNSITILEQKLVGWCLLDASRSDNTPYTWL</sequence>
<protein>
    <submittedName>
        <fullName evidence="2">Putative amidase, phage associated</fullName>
        <ecNumber evidence="2">3.5.1.28</ecNumber>
    </submittedName>
</protein>
<accession>A0A380FFE6</accession>
<organism evidence="2 3">
    <name type="scientific">Staphylococcus gallinarum</name>
    <dbReference type="NCBI Taxonomy" id="1293"/>
    <lineage>
        <taxon>Bacteria</taxon>
        <taxon>Bacillati</taxon>
        <taxon>Bacillota</taxon>
        <taxon>Bacilli</taxon>
        <taxon>Bacillales</taxon>
        <taxon>Staphylococcaceae</taxon>
        <taxon>Staphylococcus</taxon>
    </lineage>
</organism>
<dbReference type="EC" id="3.5.1.28" evidence="2"/>
<keyword evidence="2" id="KW-0378">Hydrolase</keyword>
<reference evidence="2 3" key="1">
    <citation type="submission" date="2018-06" db="EMBL/GenBank/DDBJ databases">
        <authorList>
            <consortium name="Pathogen Informatics"/>
            <person name="Doyle S."/>
        </authorList>
    </citation>
    <scope>NUCLEOTIDE SEQUENCE [LARGE SCALE GENOMIC DNA]</scope>
    <source>
        <strain evidence="2 3">NCTC12195</strain>
    </source>
</reference>
<dbReference type="EMBL" id="UHDK01000001">
    <property type="protein sequence ID" value="SUM32161.1"/>
    <property type="molecule type" value="Genomic_DNA"/>
</dbReference>
<gene>
    <name evidence="2" type="ORF">NCTC12195_01602</name>
</gene>